<comment type="caution">
    <text evidence="2">The sequence shown here is derived from an EMBL/GenBank/DDBJ whole genome shotgun (WGS) entry which is preliminary data.</text>
</comment>
<sequence length="157" mass="17499">MNTTDKTPSEIFAAHFNIGNGLVGGQRFDVNLLICQRDKSIVGKGHLFQSVNPPLNVFTDLNGTFNYQCTMSSCHIMMNLQGYQPYPGIPPVGTDLHNVTLRILLDEDWKTGVAFYSYKNESGEWIEAENQPVTLANSAPIKSIEQFEFAPQELTKA</sequence>
<organism evidence="2 3">
    <name type="scientific">Vibrio ostreicida</name>
    <dbReference type="NCBI Taxonomy" id="526588"/>
    <lineage>
        <taxon>Bacteria</taxon>
        <taxon>Pseudomonadati</taxon>
        <taxon>Pseudomonadota</taxon>
        <taxon>Gammaproteobacteria</taxon>
        <taxon>Vibrionales</taxon>
        <taxon>Vibrionaceae</taxon>
        <taxon>Vibrio</taxon>
    </lineage>
</organism>
<dbReference type="Proteomes" id="UP001238540">
    <property type="component" value="Unassembled WGS sequence"/>
</dbReference>
<evidence type="ECO:0000313" key="3">
    <source>
        <dbReference type="Proteomes" id="UP001238540"/>
    </source>
</evidence>
<dbReference type="InterPro" id="IPR014992">
    <property type="entry name" value="DUF1842"/>
</dbReference>
<dbReference type="Pfam" id="PF08896">
    <property type="entry name" value="DUF1842"/>
    <property type="match status" value="1"/>
</dbReference>
<name>A0ABT8C202_9VIBR</name>
<feature type="domain" description="DUF1842" evidence="1">
    <location>
        <begin position="11"/>
        <end position="122"/>
    </location>
</feature>
<accession>A0ABT8C202</accession>
<protein>
    <submittedName>
        <fullName evidence="2">DUF1842 domain-containing protein</fullName>
    </submittedName>
</protein>
<evidence type="ECO:0000313" key="2">
    <source>
        <dbReference type="EMBL" id="MDN3612385.1"/>
    </source>
</evidence>
<reference evidence="3" key="1">
    <citation type="journal article" date="2019" name="Int. J. Syst. Evol. Microbiol.">
        <title>The Global Catalogue of Microorganisms (GCM) 10K type strain sequencing project: providing services to taxonomists for standard genome sequencing and annotation.</title>
        <authorList>
            <consortium name="The Broad Institute Genomics Platform"/>
            <consortium name="The Broad Institute Genome Sequencing Center for Infectious Disease"/>
            <person name="Wu L."/>
            <person name="Ma J."/>
        </authorList>
    </citation>
    <scope>NUCLEOTIDE SEQUENCE [LARGE SCALE GENOMIC DNA]</scope>
    <source>
        <strain evidence="3">CECT 7398</strain>
    </source>
</reference>
<keyword evidence="3" id="KW-1185">Reference proteome</keyword>
<evidence type="ECO:0000259" key="1">
    <source>
        <dbReference type="Pfam" id="PF08896"/>
    </source>
</evidence>
<proteinExistence type="predicted"/>
<dbReference type="EMBL" id="JAUFQC010000027">
    <property type="protein sequence ID" value="MDN3612385.1"/>
    <property type="molecule type" value="Genomic_DNA"/>
</dbReference>
<gene>
    <name evidence="2" type="ORF">QWZ16_22565</name>
</gene>
<dbReference type="RefSeq" id="WP_170883515.1">
    <property type="nucleotide sequence ID" value="NZ_JABEYA020000010.1"/>
</dbReference>